<name>A0A094ZD57_9PROT</name>
<dbReference type="GO" id="GO:0055129">
    <property type="term" value="P:L-proline biosynthetic process"/>
    <property type="evidence" value="ECO:0007669"/>
    <property type="project" value="UniProtKB-UniRule"/>
</dbReference>
<comment type="caution">
    <text evidence="9">The sequence shown here is derived from an EMBL/GenBank/DDBJ whole genome shotgun (WGS) entry which is preliminary data.</text>
</comment>
<dbReference type="EMBL" id="JOKM01000123">
    <property type="protein sequence ID" value="KGB20611.1"/>
    <property type="molecule type" value="Genomic_DNA"/>
</dbReference>
<dbReference type="NCBIfam" id="TIGR00112">
    <property type="entry name" value="proC"/>
    <property type="match status" value="1"/>
</dbReference>
<feature type="domain" description="Pyrroline-5-carboxylate reductase dimerisation" evidence="8">
    <location>
        <begin position="166"/>
        <end position="271"/>
    </location>
</feature>
<gene>
    <name evidence="4" type="primary">proC</name>
    <name evidence="9" type="ORF">AtDm6_3618</name>
</gene>
<keyword evidence="2 4" id="KW-0521">NADP</keyword>
<dbReference type="PIRSF" id="PIRSF000193">
    <property type="entry name" value="Pyrrol-5-carb_rd"/>
    <property type="match status" value="1"/>
</dbReference>
<comment type="catalytic activity">
    <reaction evidence="4">
        <text>L-proline + NADP(+) = (S)-1-pyrroline-5-carboxylate + NADPH + 2 H(+)</text>
        <dbReference type="Rhea" id="RHEA:14109"/>
        <dbReference type="ChEBI" id="CHEBI:15378"/>
        <dbReference type="ChEBI" id="CHEBI:17388"/>
        <dbReference type="ChEBI" id="CHEBI:57783"/>
        <dbReference type="ChEBI" id="CHEBI:58349"/>
        <dbReference type="ChEBI" id="CHEBI:60039"/>
        <dbReference type="EC" id="1.5.1.2"/>
    </reaction>
</comment>
<comment type="function">
    <text evidence="4">Catalyzes the reduction of 1-pyrroline-5-carboxylate (PCA) to L-proline.</text>
</comment>
<evidence type="ECO:0000256" key="2">
    <source>
        <dbReference type="ARBA" id="ARBA00022857"/>
    </source>
</evidence>
<protein>
    <recommendedName>
        <fullName evidence="4 5">Pyrroline-5-carboxylate reductase</fullName>
        <shortName evidence="4">P5C reductase</shortName>
        <shortName evidence="4">P5CR</shortName>
        <ecNumber evidence="4 5">1.5.1.2</ecNumber>
    </recommendedName>
    <alternativeName>
        <fullName evidence="4">PCA reductase</fullName>
    </alternativeName>
</protein>
<comment type="subcellular location">
    <subcellularLocation>
        <location evidence="4">Cytoplasm</location>
    </subcellularLocation>
</comment>
<dbReference type="PATRIC" id="fig|104102.7.peg.3563"/>
<dbReference type="PANTHER" id="PTHR11645:SF0">
    <property type="entry name" value="PYRROLINE-5-CARBOXYLATE REDUCTASE 3"/>
    <property type="match status" value="1"/>
</dbReference>
<dbReference type="PANTHER" id="PTHR11645">
    <property type="entry name" value="PYRROLINE-5-CARBOXYLATE REDUCTASE"/>
    <property type="match status" value="1"/>
</dbReference>
<dbReference type="FunFam" id="1.10.3730.10:FF:000001">
    <property type="entry name" value="Pyrroline-5-carboxylate reductase"/>
    <property type="match status" value="1"/>
</dbReference>
<keyword evidence="10" id="KW-1185">Reference proteome</keyword>
<accession>A0A094ZD57</accession>
<dbReference type="InterPro" id="IPR029036">
    <property type="entry name" value="P5CR_dimer"/>
</dbReference>
<comment type="similarity">
    <text evidence="1 4">Belongs to the pyrroline-5-carboxylate reductase family.</text>
</comment>
<dbReference type="InterPro" id="IPR008927">
    <property type="entry name" value="6-PGluconate_DH-like_C_sf"/>
</dbReference>
<dbReference type="HAMAP" id="MF_01925">
    <property type="entry name" value="P5C_reductase"/>
    <property type="match status" value="1"/>
</dbReference>
<keyword evidence="3 4" id="KW-0560">Oxidoreductase</keyword>
<dbReference type="EC" id="1.5.1.2" evidence="4 5"/>
<feature type="domain" description="Pyrroline-5-carboxylate reductase catalytic N-terminal" evidence="7">
    <location>
        <begin position="12"/>
        <end position="97"/>
    </location>
</feature>
<dbReference type="InterPro" id="IPR000304">
    <property type="entry name" value="Pyrroline-COOH_reductase"/>
</dbReference>
<dbReference type="Proteomes" id="UP000029448">
    <property type="component" value="Unassembled WGS sequence"/>
</dbReference>
<dbReference type="InterPro" id="IPR028939">
    <property type="entry name" value="P5C_Rdtase_cat_N"/>
</dbReference>
<dbReference type="InterPro" id="IPR036291">
    <property type="entry name" value="NAD(P)-bd_dom_sf"/>
</dbReference>
<evidence type="ECO:0000313" key="9">
    <source>
        <dbReference type="EMBL" id="KGB20611.1"/>
    </source>
</evidence>
<evidence type="ECO:0000256" key="3">
    <source>
        <dbReference type="ARBA" id="ARBA00023002"/>
    </source>
</evidence>
<evidence type="ECO:0000313" key="10">
    <source>
        <dbReference type="Proteomes" id="UP000029448"/>
    </source>
</evidence>
<dbReference type="AlphaFoldDB" id="A0A094ZD57"/>
<dbReference type="Gene3D" id="3.40.50.720">
    <property type="entry name" value="NAD(P)-binding Rossmann-like Domain"/>
    <property type="match status" value="1"/>
</dbReference>
<comment type="pathway">
    <text evidence="4">Amino-acid biosynthesis; L-proline biosynthesis; L-proline from L-glutamate 5-semialdehyde: step 1/1.</text>
</comment>
<keyword evidence="4" id="KW-0028">Amino-acid biosynthesis</keyword>
<keyword evidence="4" id="KW-0963">Cytoplasm</keyword>
<reference evidence="9 10" key="1">
    <citation type="submission" date="2014-06" db="EMBL/GenBank/DDBJ databases">
        <title>Functional and comparative genomic analyses of the Drosophila gut microbiota identify candidate symbiosis factors.</title>
        <authorList>
            <person name="Newell P.D."/>
            <person name="Chaston J.M."/>
            <person name="Douglas A.E."/>
        </authorList>
    </citation>
    <scope>NUCLEOTIDE SEQUENCE [LARGE SCALE GENOMIC DNA]</scope>
    <source>
        <strain evidence="9 10">DmCS_006</strain>
    </source>
</reference>
<keyword evidence="4" id="KW-0641">Proline biosynthesis</keyword>
<feature type="binding site" evidence="6">
    <location>
        <begin position="69"/>
        <end position="72"/>
    </location>
    <ligand>
        <name>NADP(+)</name>
        <dbReference type="ChEBI" id="CHEBI:58349"/>
    </ligand>
</feature>
<evidence type="ECO:0000259" key="8">
    <source>
        <dbReference type="Pfam" id="PF14748"/>
    </source>
</evidence>
<dbReference type="UniPathway" id="UPA00098">
    <property type="reaction ID" value="UER00361"/>
</dbReference>
<dbReference type="STRING" id="104102.AtDm6_3618"/>
<evidence type="ECO:0000256" key="4">
    <source>
        <dbReference type="HAMAP-Rule" id="MF_01925"/>
    </source>
</evidence>
<sequence>MNTSSLLPSVLLVGCGKMGGAMLEGWIRHGLAPSVVMDRHDHTLPAPHQHARTLADIPADFTPDIIILAVKPQKADEVLGELGQRFPTTPLLSVMAGRTVENLAQRFSEANSAAKPTIIRAMPNTPCAIGAGISGLYAAPTVTDQQKQYCDQLLQAVGETVWVEQEDLIDSVTAVSGSGPAYVFLLAELMEKAGVEQGLPIETARKLARRTIFGAGALLDHSPLDAAELRTRVTSPGGTTAAALAVLMAPDAWPTTVSKAIQAAARRAKELSS</sequence>
<dbReference type="RefSeq" id="WP_035382549.1">
    <property type="nucleotide sequence ID" value="NZ_JACAOJ010000037.1"/>
</dbReference>
<dbReference type="GeneID" id="89478276"/>
<dbReference type="Gene3D" id="1.10.3730.10">
    <property type="entry name" value="ProC C-terminal domain-like"/>
    <property type="match status" value="1"/>
</dbReference>
<evidence type="ECO:0000256" key="6">
    <source>
        <dbReference type="PIRSR" id="PIRSR000193-1"/>
    </source>
</evidence>
<dbReference type="SUPFAM" id="SSF51735">
    <property type="entry name" value="NAD(P)-binding Rossmann-fold domains"/>
    <property type="match status" value="1"/>
</dbReference>
<dbReference type="Pfam" id="PF03807">
    <property type="entry name" value="F420_oxidored"/>
    <property type="match status" value="1"/>
</dbReference>
<evidence type="ECO:0000256" key="1">
    <source>
        <dbReference type="ARBA" id="ARBA00005525"/>
    </source>
</evidence>
<evidence type="ECO:0000256" key="5">
    <source>
        <dbReference type="NCBIfam" id="TIGR00112"/>
    </source>
</evidence>
<dbReference type="GO" id="GO:0005737">
    <property type="term" value="C:cytoplasm"/>
    <property type="evidence" value="ECO:0007669"/>
    <property type="project" value="UniProtKB-SubCell"/>
</dbReference>
<comment type="catalytic activity">
    <reaction evidence="4">
        <text>L-proline + NAD(+) = (S)-1-pyrroline-5-carboxylate + NADH + 2 H(+)</text>
        <dbReference type="Rhea" id="RHEA:14105"/>
        <dbReference type="ChEBI" id="CHEBI:15378"/>
        <dbReference type="ChEBI" id="CHEBI:17388"/>
        <dbReference type="ChEBI" id="CHEBI:57540"/>
        <dbReference type="ChEBI" id="CHEBI:57945"/>
        <dbReference type="ChEBI" id="CHEBI:60039"/>
        <dbReference type="EC" id="1.5.1.2"/>
    </reaction>
</comment>
<evidence type="ECO:0000259" key="7">
    <source>
        <dbReference type="Pfam" id="PF03807"/>
    </source>
</evidence>
<dbReference type="Pfam" id="PF14748">
    <property type="entry name" value="P5CR_dimer"/>
    <property type="match status" value="1"/>
</dbReference>
<proteinExistence type="inferred from homology"/>
<dbReference type="SUPFAM" id="SSF48179">
    <property type="entry name" value="6-phosphogluconate dehydrogenase C-terminal domain-like"/>
    <property type="match status" value="1"/>
</dbReference>
<organism evidence="9 10">
    <name type="scientific">Acetobacter tropicalis</name>
    <dbReference type="NCBI Taxonomy" id="104102"/>
    <lineage>
        <taxon>Bacteria</taxon>
        <taxon>Pseudomonadati</taxon>
        <taxon>Pseudomonadota</taxon>
        <taxon>Alphaproteobacteria</taxon>
        <taxon>Acetobacterales</taxon>
        <taxon>Acetobacteraceae</taxon>
        <taxon>Acetobacter</taxon>
    </lineage>
</organism>
<dbReference type="GO" id="GO:0004735">
    <property type="term" value="F:pyrroline-5-carboxylate reductase activity"/>
    <property type="evidence" value="ECO:0007669"/>
    <property type="project" value="UniProtKB-UniRule"/>
</dbReference>